<evidence type="ECO:0000256" key="1">
    <source>
        <dbReference type="SAM" id="MobiDB-lite"/>
    </source>
</evidence>
<proteinExistence type="predicted"/>
<feature type="region of interest" description="Disordered" evidence="1">
    <location>
        <begin position="42"/>
        <end position="62"/>
    </location>
</feature>
<reference evidence="2 3" key="1">
    <citation type="submission" date="2016-10" db="EMBL/GenBank/DDBJ databases">
        <authorList>
            <person name="de Groot N.N."/>
        </authorList>
    </citation>
    <scope>NUCLEOTIDE SEQUENCE [LARGE SCALE GENOMIC DNA]</scope>
    <source>
        <strain evidence="2 3">Nl18</strain>
    </source>
</reference>
<dbReference type="RefSeq" id="WP_074746323.1">
    <property type="nucleotide sequence ID" value="NZ_FOCT01000006.1"/>
</dbReference>
<organism evidence="2 3">
    <name type="scientific">Nitrosospira multiformis</name>
    <dbReference type="NCBI Taxonomy" id="1231"/>
    <lineage>
        <taxon>Bacteria</taxon>
        <taxon>Pseudomonadati</taxon>
        <taxon>Pseudomonadota</taxon>
        <taxon>Betaproteobacteria</taxon>
        <taxon>Nitrosomonadales</taxon>
        <taxon>Nitrosomonadaceae</taxon>
        <taxon>Nitrosospira</taxon>
    </lineage>
</organism>
<dbReference type="EMBL" id="FOCT01000006">
    <property type="protein sequence ID" value="SEN71216.1"/>
    <property type="molecule type" value="Genomic_DNA"/>
</dbReference>
<protein>
    <submittedName>
        <fullName evidence="2">Uncharacterized protein</fullName>
    </submittedName>
</protein>
<name>A0A1H8IT95_9PROT</name>
<evidence type="ECO:0000313" key="2">
    <source>
        <dbReference type="EMBL" id="SEN71216.1"/>
    </source>
</evidence>
<gene>
    <name evidence="2" type="ORF">SAMN05216404_106161</name>
</gene>
<dbReference type="AlphaFoldDB" id="A0A1H8IT95"/>
<accession>A0A1H8IT95</accession>
<dbReference type="Proteomes" id="UP000183898">
    <property type="component" value="Unassembled WGS sequence"/>
</dbReference>
<sequence length="62" mass="6824">MKTIRLLKNVIGGDGEPLKEGSLHSLNDASANHWLKRGLAVEEKAEETASDATPRRRKQNKG</sequence>
<evidence type="ECO:0000313" key="3">
    <source>
        <dbReference type="Proteomes" id="UP000183898"/>
    </source>
</evidence>